<dbReference type="InterPro" id="IPR029044">
    <property type="entry name" value="Nucleotide-diphossugar_trans"/>
</dbReference>
<dbReference type="SUPFAM" id="SSF53448">
    <property type="entry name" value="Nucleotide-diphospho-sugar transferases"/>
    <property type="match status" value="1"/>
</dbReference>
<keyword evidence="2" id="KW-0808">Transferase</keyword>
<dbReference type="InterPro" id="IPR002495">
    <property type="entry name" value="Glyco_trans_8"/>
</dbReference>
<dbReference type="AlphaFoldDB" id="A0A1H8E5T7"/>
<dbReference type="Proteomes" id="UP000183002">
    <property type="component" value="Unassembled WGS sequence"/>
</dbReference>
<protein>
    <submittedName>
        <fullName evidence="2">Lipopolysaccharide biosynthesis protein, LPS:glycosyltransferase</fullName>
    </submittedName>
</protein>
<proteinExistence type="predicted"/>
<gene>
    <name evidence="2" type="ORF">SAMN05216227_100848</name>
</gene>
<evidence type="ECO:0000256" key="1">
    <source>
        <dbReference type="SAM" id="Phobius"/>
    </source>
</evidence>
<keyword evidence="1" id="KW-1133">Transmembrane helix</keyword>
<dbReference type="STRING" id="1077947.SAMN05216227_100848"/>
<keyword evidence="3" id="KW-1185">Reference proteome</keyword>
<sequence length="401" mass="43075">MMGQDRTDRRAIVCAISVDYAFALAAVMAGVARHCPDFQGDFVVFHDGLDGATQARLRALWPRVMFRDYGADQVTARLGADFGAYSPMIFAKFEMADMLADYDRCLWLDVDILVQGNFADVWAFDALAWRPLPDGAFARRAAVMAAFADLRRDGVPLLNGGVVGMGPGLRGRLCSADLYAMAARIIAAVGPHSVDELALYFVACAQGLAVTPLDQRFNHPVVAPGGRDAAIVHAIGADKFWNAAPLQLCYPEWADLAGDWRYEGHQTLDGATTPDKALKAARNRAFWLGVYRGLRTQLPPSVQVDMAADGPDLRFFIKGLPDATHLRLTRQATVRRVGVALVIQGDSPLADAMFARLDGVKIGNTPLETAKTKKGWTCGTVVAVADAGAAIVAIAAALDGL</sequence>
<dbReference type="EMBL" id="FOCO01000008">
    <property type="protein sequence ID" value="SEN14158.1"/>
    <property type="molecule type" value="Genomic_DNA"/>
</dbReference>
<accession>A0A1H8E5T7</accession>
<organism evidence="2 3">
    <name type="scientific">Pseudorhodobacter antarcticus</name>
    <dbReference type="NCBI Taxonomy" id="1077947"/>
    <lineage>
        <taxon>Bacteria</taxon>
        <taxon>Pseudomonadati</taxon>
        <taxon>Pseudomonadota</taxon>
        <taxon>Alphaproteobacteria</taxon>
        <taxon>Rhodobacterales</taxon>
        <taxon>Paracoccaceae</taxon>
        <taxon>Pseudorhodobacter</taxon>
    </lineage>
</organism>
<dbReference type="Pfam" id="PF01501">
    <property type="entry name" value="Glyco_transf_8"/>
    <property type="match status" value="1"/>
</dbReference>
<feature type="transmembrane region" description="Helical" evidence="1">
    <location>
        <begin position="12"/>
        <end position="32"/>
    </location>
</feature>
<name>A0A1H8E5T7_9RHOB</name>
<dbReference type="RefSeq" id="WP_050520064.1">
    <property type="nucleotide sequence ID" value="NZ_FOCO01000008.1"/>
</dbReference>
<dbReference type="GO" id="GO:0016757">
    <property type="term" value="F:glycosyltransferase activity"/>
    <property type="evidence" value="ECO:0007669"/>
    <property type="project" value="InterPro"/>
</dbReference>
<evidence type="ECO:0000313" key="2">
    <source>
        <dbReference type="EMBL" id="SEN14158.1"/>
    </source>
</evidence>
<keyword evidence="1" id="KW-0812">Transmembrane</keyword>
<keyword evidence="1" id="KW-0472">Membrane</keyword>
<evidence type="ECO:0000313" key="3">
    <source>
        <dbReference type="Proteomes" id="UP000183002"/>
    </source>
</evidence>
<dbReference type="Gene3D" id="3.90.550.10">
    <property type="entry name" value="Spore Coat Polysaccharide Biosynthesis Protein SpsA, Chain A"/>
    <property type="match status" value="1"/>
</dbReference>
<reference evidence="2 3" key="1">
    <citation type="submission" date="2016-10" db="EMBL/GenBank/DDBJ databases">
        <authorList>
            <person name="de Groot N.N."/>
        </authorList>
    </citation>
    <scope>NUCLEOTIDE SEQUENCE [LARGE SCALE GENOMIC DNA]</scope>
    <source>
        <strain evidence="2 3">CGMCC 1.10836</strain>
    </source>
</reference>